<gene>
    <name evidence="1" type="ORF">GCWU000325_01389</name>
</gene>
<comment type="caution">
    <text evidence="1">The sequence shown here is derived from an EMBL/GenBank/DDBJ whole genome shotgun (WGS) entry which is preliminary data.</text>
</comment>
<reference evidence="1" key="1">
    <citation type="submission" date="2009-09" db="EMBL/GenBank/DDBJ databases">
        <authorList>
            <person name="Weinstock G."/>
            <person name="Sodergren E."/>
            <person name="Clifton S."/>
            <person name="Fulton L."/>
            <person name="Fulton B."/>
            <person name="Courtney L."/>
            <person name="Fronick C."/>
            <person name="Harrison M."/>
            <person name="Strong C."/>
            <person name="Farmer C."/>
            <person name="Delahaunty K."/>
            <person name="Markovic C."/>
            <person name="Hall O."/>
            <person name="Minx P."/>
            <person name="Tomlinson C."/>
            <person name="Mitreva M."/>
            <person name="Nelson J."/>
            <person name="Hou S."/>
            <person name="Wollam A."/>
            <person name="Pepin K.H."/>
            <person name="Johnson M."/>
            <person name="Bhonagiri V."/>
            <person name="Nash W.E."/>
            <person name="Warren W."/>
            <person name="Chinwalla A."/>
            <person name="Mardis E.R."/>
            <person name="Wilson R.K."/>
        </authorList>
    </citation>
    <scope>NUCLEOTIDE SEQUENCE [LARGE SCALE GENOMIC DNA]</scope>
    <source>
        <strain evidence="1">ATCC 51259</strain>
    </source>
</reference>
<evidence type="ECO:0000313" key="1">
    <source>
        <dbReference type="EMBL" id="EEX71851.1"/>
    </source>
</evidence>
<dbReference type="AlphaFoldDB" id="C9LGP3"/>
<sequence>MPMLKAAAYLRLRRPNLFLFVSDRAIRLGGAIVFEKLRLGRSVSSALRVGRQ</sequence>
<protein>
    <submittedName>
        <fullName evidence="1">Uncharacterized protein</fullName>
    </submittedName>
</protein>
<dbReference type="STRING" id="626522.GCWU000325_01389"/>
<proteinExistence type="predicted"/>
<keyword evidence="2" id="KW-1185">Reference proteome</keyword>
<evidence type="ECO:0000313" key="2">
    <source>
        <dbReference type="Proteomes" id="UP000003460"/>
    </source>
</evidence>
<dbReference type="HOGENOM" id="CLU_3083328_0_0_10"/>
<dbReference type="Proteomes" id="UP000003460">
    <property type="component" value="Unassembled WGS sequence"/>
</dbReference>
<dbReference type="EMBL" id="ACIJ02000018">
    <property type="protein sequence ID" value="EEX71851.1"/>
    <property type="molecule type" value="Genomic_DNA"/>
</dbReference>
<organism evidence="1 2">
    <name type="scientific">Alloprevotella tannerae ATCC 51259</name>
    <dbReference type="NCBI Taxonomy" id="626522"/>
    <lineage>
        <taxon>Bacteria</taxon>
        <taxon>Pseudomonadati</taxon>
        <taxon>Bacteroidota</taxon>
        <taxon>Bacteroidia</taxon>
        <taxon>Bacteroidales</taxon>
        <taxon>Prevotellaceae</taxon>
        <taxon>Alloprevotella</taxon>
    </lineage>
</organism>
<name>C9LGP3_9BACT</name>
<accession>C9LGP3</accession>